<feature type="region of interest" description="Disordered" evidence="1">
    <location>
        <begin position="355"/>
        <end position="402"/>
    </location>
</feature>
<dbReference type="AntiFam" id="ANF00178">
    <property type="entry name" value="Shadow ORF (opposite dhbF)"/>
</dbReference>
<name>A0A0X3VDC2_9ACTN</name>
<reference evidence="3" key="1">
    <citation type="submission" date="2015-10" db="EMBL/GenBank/DDBJ databases">
        <authorList>
            <person name="Ju K.-S."/>
            <person name="Doroghazi J.R."/>
            <person name="Metcalf W.W."/>
        </authorList>
    </citation>
    <scope>NUCLEOTIDE SEQUENCE [LARGE SCALE GENOMIC DNA]</scope>
    <source>
        <strain evidence="3">NRRL 3151</strain>
    </source>
</reference>
<dbReference type="EMBL" id="LLZG01000047">
    <property type="protein sequence ID" value="KUL42755.1"/>
    <property type="molecule type" value="Genomic_DNA"/>
</dbReference>
<protein>
    <submittedName>
        <fullName evidence="2">Uncharacterized protein</fullName>
    </submittedName>
</protein>
<feature type="region of interest" description="Disordered" evidence="1">
    <location>
        <begin position="1"/>
        <end position="47"/>
    </location>
</feature>
<evidence type="ECO:0000313" key="2">
    <source>
        <dbReference type="EMBL" id="KUL42755.1"/>
    </source>
</evidence>
<dbReference type="AlphaFoldDB" id="A0A0X3VDC2"/>
<feature type="compositionally biased region" description="Gly residues" evidence="1">
    <location>
        <begin position="369"/>
        <end position="379"/>
    </location>
</feature>
<sequence>MVQEPQAPLRERQRHGIGSFTGGQRRPFPVRAVQPGRQAGDGGRLEQRAQVDVGAEGGPDAAGEAGGEQGVAAEGEEVVVDPDSGQPQCLGEQLTQHLLVRAARGAAASRSRGEVRRGQCGPVQFPVRRHRQRPQHHEGGRHHVRGQLCPRVVAEEGDVRTLPGLWYHIGDELVLVRGDGGVGDRGVGGEGGFDLAGFDAVAADLDLVVRAAEVVQLSVGPSAGEVAGAVHPGAGRAVGVGDEPLRGQAWSAQVAAGQIDPGDVQLARDTRRDWPQRRVQHIRTGAGDRLPDGRCRVREGQRFAHRCAYGGLGGSVGVDHPPSRCPPLQQSWRACLSRDDQRRHIGVRLGHRGQCGGRHGRVGDTQVGVGEGGEGVGGGGEDDCGSGEQGGEQFGYRGVEAG</sequence>
<gene>
    <name evidence="2" type="ORF">ADL12_08890</name>
</gene>
<evidence type="ECO:0000313" key="3">
    <source>
        <dbReference type="Proteomes" id="UP000053923"/>
    </source>
</evidence>
<comment type="caution">
    <text evidence="2">The sequence shown here is derived from an EMBL/GenBank/DDBJ whole genome shotgun (WGS) entry which is preliminary data.</text>
</comment>
<keyword evidence="3" id="KW-1185">Reference proteome</keyword>
<dbReference type="Proteomes" id="UP000053923">
    <property type="component" value="Unassembled WGS sequence"/>
</dbReference>
<proteinExistence type="predicted"/>
<accession>A0A0X3VDC2</accession>
<organism evidence="2 3">
    <name type="scientific">Streptomyces regalis</name>
    <dbReference type="NCBI Taxonomy" id="68262"/>
    <lineage>
        <taxon>Bacteria</taxon>
        <taxon>Bacillati</taxon>
        <taxon>Actinomycetota</taxon>
        <taxon>Actinomycetes</taxon>
        <taxon>Kitasatosporales</taxon>
        <taxon>Streptomycetaceae</taxon>
        <taxon>Streptomyces</taxon>
    </lineage>
</organism>
<evidence type="ECO:0000256" key="1">
    <source>
        <dbReference type="SAM" id="MobiDB-lite"/>
    </source>
</evidence>